<feature type="domain" description="EGF-like" evidence="13">
    <location>
        <begin position="631"/>
        <end position="664"/>
    </location>
</feature>
<keyword evidence="17 18" id="KW-0378">Hydrolase</keyword>
<dbReference type="InterPro" id="IPR000742">
    <property type="entry name" value="EGF"/>
</dbReference>
<dbReference type="AlphaFoldDB" id="A0A6P5Q9D9"/>
<dbReference type="SUPFAM" id="SSF57552">
    <property type="entry name" value="Blood coagulation inhibitor (disintegrin)"/>
    <property type="match status" value="1"/>
</dbReference>
<dbReference type="SMART" id="SM00050">
    <property type="entry name" value="DISIN"/>
    <property type="match status" value="1"/>
</dbReference>
<dbReference type="PROSITE" id="PS00427">
    <property type="entry name" value="DISINTEGRIN_1"/>
    <property type="match status" value="1"/>
</dbReference>
<evidence type="ECO:0000259" key="13">
    <source>
        <dbReference type="PROSITE" id="PS50026"/>
    </source>
</evidence>
<dbReference type="InterPro" id="IPR034027">
    <property type="entry name" value="Reprolysin_adamalysin"/>
</dbReference>
<evidence type="ECO:0000256" key="5">
    <source>
        <dbReference type="ARBA" id="ARBA00023136"/>
    </source>
</evidence>
<dbReference type="InterPro" id="IPR036436">
    <property type="entry name" value="Disintegrin_dom_sf"/>
</dbReference>
<keyword evidence="3 12" id="KW-0732">Signal</keyword>
<dbReference type="InterPro" id="IPR006586">
    <property type="entry name" value="ADAM_Cys-rich"/>
</dbReference>
<evidence type="ECO:0000313" key="18">
    <source>
        <dbReference type="RefSeq" id="XP_021025683.1"/>
    </source>
</evidence>
<dbReference type="KEGG" id="mcal:110300001"/>
<comment type="subcellular location">
    <subcellularLocation>
        <location evidence="1">Membrane</location>
        <topology evidence="1">Single-pass type I membrane protein</topology>
    </subcellularLocation>
</comment>
<keyword evidence="5 11" id="KW-0472">Membrane</keyword>
<keyword evidence="6 8" id="KW-1015">Disulfide bond</keyword>
<evidence type="ECO:0000256" key="11">
    <source>
        <dbReference type="SAM" id="Phobius"/>
    </source>
</evidence>
<dbReference type="PROSITE" id="PS01186">
    <property type="entry name" value="EGF_2"/>
    <property type="match status" value="1"/>
</dbReference>
<dbReference type="InterPro" id="IPR024079">
    <property type="entry name" value="MetalloPept_cat_dom_sf"/>
</dbReference>
<name>A0A6P5Q9D9_MUSCR</name>
<feature type="disulfide bond" evidence="8">
    <location>
        <begin position="654"/>
        <end position="663"/>
    </location>
</feature>
<evidence type="ECO:0000256" key="2">
    <source>
        <dbReference type="ARBA" id="ARBA00022692"/>
    </source>
</evidence>
<evidence type="ECO:0000256" key="3">
    <source>
        <dbReference type="ARBA" id="ARBA00022729"/>
    </source>
</evidence>
<feature type="domain" description="Peptidase M12B" evidence="15">
    <location>
        <begin position="208"/>
        <end position="382"/>
    </location>
</feature>
<feature type="binding site" evidence="9">
    <location>
        <position position="342"/>
    </location>
    <ligand>
        <name>Zn(2+)</name>
        <dbReference type="ChEBI" id="CHEBI:29105"/>
        <note>catalytic</note>
    </ligand>
</feature>
<dbReference type="GO" id="GO:1990913">
    <property type="term" value="C:sperm head plasma membrane"/>
    <property type="evidence" value="ECO:0007669"/>
    <property type="project" value="Ensembl"/>
</dbReference>
<evidence type="ECO:0000256" key="9">
    <source>
        <dbReference type="PROSITE-ProRule" id="PRU00276"/>
    </source>
</evidence>
<accession>A0A6P5Q9D9</accession>
<feature type="transmembrane region" description="Helical" evidence="11">
    <location>
        <begin position="698"/>
        <end position="718"/>
    </location>
</feature>
<evidence type="ECO:0000256" key="8">
    <source>
        <dbReference type="PROSITE-ProRule" id="PRU00076"/>
    </source>
</evidence>
<dbReference type="GO" id="GO:0046872">
    <property type="term" value="F:metal ion binding"/>
    <property type="evidence" value="ECO:0007669"/>
    <property type="project" value="UniProtKB-KW"/>
</dbReference>
<dbReference type="PROSITE" id="PS50214">
    <property type="entry name" value="DISINTEGRIN_2"/>
    <property type="match status" value="1"/>
</dbReference>
<feature type="region of interest" description="Disordered" evidence="10">
    <location>
        <begin position="665"/>
        <end position="690"/>
    </location>
</feature>
<keyword evidence="17 18" id="KW-0482">Metalloprotease</keyword>
<dbReference type="CDD" id="cd04269">
    <property type="entry name" value="ZnMc_adamalysin_II_like"/>
    <property type="match status" value="1"/>
</dbReference>
<feature type="active site" evidence="9">
    <location>
        <position position="343"/>
    </location>
</feature>
<keyword evidence="17 18" id="KW-0645">Protease</keyword>
<dbReference type="PROSITE" id="PS50215">
    <property type="entry name" value="ADAM_MEPRO"/>
    <property type="match status" value="1"/>
</dbReference>
<dbReference type="Proteomes" id="UP000515126">
    <property type="component" value="Chromosome 8"/>
</dbReference>
<evidence type="ECO:0000256" key="7">
    <source>
        <dbReference type="PROSITE-ProRule" id="PRU00068"/>
    </source>
</evidence>
<dbReference type="SUPFAM" id="SSF55486">
    <property type="entry name" value="Metalloproteases ('zincins'), catalytic domain"/>
    <property type="match status" value="1"/>
</dbReference>
<evidence type="ECO:0000259" key="14">
    <source>
        <dbReference type="PROSITE" id="PS50214"/>
    </source>
</evidence>
<feature type="chain" id="PRO_5044648712" evidence="12">
    <location>
        <begin position="35"/>
        <end position="765"/>
    </location>
</feature>
<dbReference type="GO" id="GO:0008584">
    <property type="term" value="P:male gonad development"/>
    <property type="evidence" value="ECO:0007669"/>
    <property type="project" value="TreeGrafter"/>
</dbReference>
<dbReference type="FunFam" id="4.10.70.10:FF:000001">
    <property type="entry name" value="Disintegrin and metalloproteinase domain-containing protein 22"/>
    <property type="match status" value="1"/>
</dbReference>
<protein>
    <submittedName>
        <fullName evidence="17 18">Disintegrin and metalloproteinase domain-containing protein 24</fullName>
    </submittedName>
</protein>
<gene>
    <name evidence="17 18 19" type="primary">LOC110300001</name>
</gene>
<keyword evidence="2 11" id="KW-0812">Transmembrane</keyword>
<evidence type="ECO:0000313" key="16">
    <source>
        <dbReference type="Proteomes" id="UP000515126"/>
    </source>
</evidence>
<dbReference type="InterPro" id="IPR001590">
    <property type="entry name" value="Peptidase_M12B"/>
</dbReference>
<feature type="domain" description="Disintegrin" evidence="14">
    <location>
        <begin position="406"/>
        <end position="493"/>
    </location>
</feature>
<dbReference type="GO" id="GO:0004222">
    <property type="term" value="F:metalloendopeptidase activity"/>
    <property type="evidence" value="ECO:0007669"/>
    <property type="project" value="InterPro"/>
</dbReference>
<dbReference type="PANTHER" id="PTHR11905:SF118">
    <property type="entry name" value="DISINTEGRIN AND METALLOPROTEINASE DOMAIN-CONTAINING PROTEIN 24"/>
    <property type="match status" value="1"/>
</dbReference>
<reference evidence="17 18" key="1">
    <citation type="submission" date="2025-04" db="UniProtKB">
        <authorList>
            <consortium name="RefSeq"/>
        </authorList>
    </citation>
    <scope>IDENTIFICATION</scope>
</reference>
<sequence length="765" mass="85438">MVAMSEALVHARITLLQAWLRMLLFSSVWPLTWCAEYKGPPETVKPLRVTVSSKDMGLAGWMSYSLHFGGQRHIISMKSKNFLESRQLPVFTYNDQGVLFEDRPFVQNDCYYLGFVDGDLESMAALTTCFGGFQGIFQINDTAYEIKPKSPSSTFEHLLYKIDSEKTQLRPMRCGLTDEEIAGQVRLQENGKSARMQSVYGSWWSHGLYIKLALVIDHEQYLYRKRNTSLVIRDVLNIMHGINHLLLSVDINVVLLGLTIWTNGNPIPVQDIYALLPAFCTWKGTNLNSQIPYDIAHLFVNYTFSNYFGIAYVGTVCNKTFGCGIDSIVEDDFLTIGHIVAHEIGHNLGMPHDGRLCTCGEEPCLMSATMDSSGKLSNCSYEVLWAHMIKKSCIHREPRPSDIFQVKVCGNGIVEEGEQCDCGTSENCRRNRCCMPSCILRSRAKCDTGLCCNHKCQIQPSGTLCRAQENECDLPEWCNGTSHECPEDLFVQDGTSCPGDGYCYEKRCNSHNEHCQRLFGQLAMKASDSCYKELNTRGDRFGNCGFIDNEYVRCEISDILCGRIQCDQVGTLPTLQNHYTVHWTHFNSVSCWSTDYHLGMKIADLGDIKDGTNCGPQHVCIARKCVNKPSWVSDCTRETCNMKGVCNNKQHCHCDVGWSPPNCQETGTGGSIDSGTPGNEVDEDEGVNKKDVSKKSNVIVWLLPIICVAVVLFVLFCLSGATKKSPTQPVTAAVTQPPEETVKPPDEVVEPPEETVKPPDEGDYP</sequence>
<dbReference type="Pfam" id="PF01562">
    <property type="entry name" value="Pep_M12B_propep"/>
    <property type="match status" value="1"/>
</dbReference>
<dbReference type="RefSeq" id="XP_029336154.1">
    <property type="nucleotide sequence ID" value="XM_029480294.1"/>
</dbReference>
<dbReference type="GO" id="GO:0009897">
    <property type="term" value="C:external side of plasma membrane"/>
    <property type="evidence" value="ECO:0007669"/>
    <property type="project" value="Ensembl"/>
</dbReference>
<evidence type="ECO:0000256" key="12">
    <source>
        <dbReference type="SAM" id="SignalP"/>
    </source>
</evidence>
<dbReference type="InterPro" id="IPR001762">
    <property type="entry name" value="Disintegrin_dom"/>
</dbReference>
<dbReference type="RefSeq" id="XP_021025682.1">
    <property type="nucleotide sequence ID" value="XM_021170023.1"/>
</dbReference>
<feature type="binding site" evidence="9">
    <location>
        <position position="346"/>
    </location>
    <ligand>
        <name>Zn(2+)</name>
        <dbReference type="ChEBI" id="CHEBI:29105"/>
        <note>catalytic</note>
    </ligand>
</feature>
<evidence type="ECO:0000256" key="6">
    <source>
        <dbReference type="ARBA" id="ARBA00023157"/>
    </source>
</evidence>
<comment type="caution">
    <text evidence="8">Lacks conserved residue(s) required for the propagation of feature annotation.</text>
</comment>
<dbReference type="Gene3D" id="4.10.70.10">
    <property type="entry name" value="Disintegrin domain"/>
    <property type="match status" value="1"/>
</dbReference>
<feature type="binding site" evidence="9">
    <location>
        <position position="352"/>
    </location>
    <ligand>
        <name>Zn(2+)</name>
        <dbReference type="ChEBI" id="CHEBI:29105"/>
        <note>catalytic</note>
    </ligand>
</feature>
<dbReference type="Gene3D" id="3.40.390.10">
    <property type="entry name" value="Collagenase (Catalytic Domain)"/>
    <property type="match status" value="1"/>
</dbReference>
<dbReference type="PANTHER" id="PTHR11905">
    <property type="entry name" value="ADAM A DISINTEGRIN AND METALLOPROTEASE DOMAIN"/>
    <property type="match status" value="1"/>
</dbReference>
<organism evidence="16 17">
    <name type="scientific">Mus caroli</name>
    <name type="common">Ryukyu mouse</name>
    <name type="synonym">Ricefield mouse</name>
    <dbReference type="NCBI Taxonomy" id="10089"/>
    <lineage>
        <taxon>Eukaryota</taxon>
        <taxon>Metazoa</taxon>
        <taxon>Chordata</taxon>
        <taxon>Craniata</taxon>
        <taxon>Vertebrata</taxon>
        <taxon>Euteleostomi</taxon>
        <taxon>Mammalia</taxon>
        <taxon>Eutheria</taxon>
        <taxon>Euarchontoglires</taxon>
        <taxon>Glires</taxon>
        <taxon>Rodentia</taxon>
        <taxon>Myomorpha</taxon>
        <taxon>Muroidea</taxon>
        <taxon>Muridae</taxon>
        <taxon>Murinae</taxon>
        <taxon>Mus</taxon>
        <taxon>Mus</taxon>
    </lineage>
</organism>
<dbReference type="Pfam" id="PF01421">
    <property type="entry name" value="Reprolysin"/>
    <property type="match status" value="1"/>
</dbReference>
<dbReference type="GO" id="GO:0060468">
    <property type="term" value="P:prevention of polyspermy"/>
    <property type="evidence" value="ECO:0007669"/>
    <property type="project" value="Ensembl"/>
</dbReference>
<feature type="compositionally biased region" description="Basic and acidic residues" evidence="10">
    <location>
        <begin position="754"/>
        <end position="765"/>
    </location>
</feature>
<feature type="disulfide bond" evidence="9">
    <location>
        <begin position="359"/>
        <end position="364"/>
    </location>
</feature>
<evidence type="ECO:0000259" key="15">
    <source>
        <dbReference type="PROSITE" id="PS50215"/>
    </source>
</evidence>
<dbReference type="GeneID" id="110300001"/>
<evidence type="ECO:0000256" key="10">
    <source>
        <dbReference type="SAM" id="MobiDB-lite"/>
    </source>
</evidence>
<dbReference type="Pfam" id="PF00200">
    <property type="entry name" value="Disintegrin"/>
    <property type="match status" value="1"/>
</dbReference>
<dbReference type="PROSITE" id="PS50026">
    <property type="entry name" value="EGF_3"/>
    <property type="match status" value="1"/>
</dbReference>
<dbReference type="Pfam" id="PF08516">
    <property type="entry name" value="ADAM_CR"/>
    <property type="match status" value="1"/>
</dbReference>
<feature type="signal peptide" evidence="12">
    <location>
        <begin position="1"/>
        <end position="34"/>
    </location>
</feature>
<evidence type="ECO:0000256" key="1">
    <source>
        <dbReference type="ARBA" id="ARBA00004479"/>
    </source>
</evidence>
<evidence type="ECO:0000313" key="19">
    <source>
        <dbReference type="RefSeq" id="XP_029336154.1"/>
    </source>
</evidence>
<keyword evidence="8" id="KW-0245">EGF-like domain</keyword>
<dbReference type="InterPro" id="IPR002870">
    <property type="entry name" value="Peptidase_M12B_N"/>
</dbReference>
<keyword evidence="16" id="KW-1185">Reference proteome</keyword>
<keyword evidence="9" id="KW-0479">Metal-binding</keyword>
<feature type="disulfide bond" evidence="7">
    <location>
        <begin position="465"/>
        <end position="485"/>
    </location>
</feature>
<dbReference type="RefSeq" id="XP_021025683.1">
    <property type="nucleotide sequence ID" value="XM_021170024.1"/>
</dbReference>
<keyword evidence="4 11" id="KW-1133">Transmembrane helix</keyword>
<dbReference type="GO" id="GO:0006508">
    <property type="term" value="P:proteolysis"/>
    <property type="evidence" value="ECO:0007669"/>
    <property type="project" value="InterPro"/>
</dbReference>
<evidence type="ECO:0000256" key="4">
    <source>
        <dbReference type="ARBA" id="ARBA00022989"/>
    </source>
</evidence>
<evidence type="ECO:0000313" key="17">
    <source>
        <dbReference type="RefSeq" id="XP_021025682.1"/>
    </source>
</evidence>
<proteinExistence type="predicted"/>
<dbReference type="InterPro" id="IPR018358">
    <property type="entry name" value="Disintegrin_CS"/>
</dbReference>
<feature type="region of interest" description="Disordered" evidence="10">
    <location>
        <begin position="723"/>
        <end position="765"/>
    </location>
</feature>
<feature type="compositionally biased region" description="Polar residues" evidence="10">
    <location>
        <begin position="723"/>
        <end position="734"/>
    </location>
</feature>
<keyword evidence="9" id="KW-0862">Zinc</keyword>
<dbReference type="SMART" id="SM00608">
    <property type="entry name" value="ACR"/>
    <property type="match status" value="1"/>
</dbReference>